<evidence type="ECO:0008006" key="3">
    <source>
        <dbReference type="Google" id="ProtNLM"/>
    </source>
</evidence>
<organism evidence="1 2">
    <name type="scientific">Cereibacter sphaeroides</name>
    <name type="common">Rhodobacter sphaeroides</name>
    <dbReference type="NCBI Taxonomy" id="1063"/>
    <lineage>
        <taxon>Bacteria</taxon>
        <taxon>Pseudomonadati</taxon>
        <taxon>Pseudomonadota</taxon>
        <taxon>Alphaproteobacteria</taxon>
        <taxon>Rhodobacterales</taxon>
        <taxon>Paracoccaceae</taxon>
        <taxon>Cereibacter</taxon>
    </lineage>
</organism>
<protein>
    <recommendedName>
        <fullName evidence="3">Phage tail protein</fullName>
    </recommendedName>
</protein>
<gene>
    <name evidence="1" type="ORF">D1114_21445</name>
</gene>
<reference evidence="1 2" key="1">
    <citation type="submission" date="2018-08" db="EMBL/GenBank/DDBJ databases">
        <title>Draft genome sequence of Rhodobacter sphaeroides FY.</title>
        <authorList>
            <person name="Rayyan A."/>
            <person name="Meyer T.E."/>
            <person name="Kyndt J.A."/>
        </authorList>
    </citation>
    <scope>NUCLEOTIDE SEQUENCE [LARGE SCALE GENOMIC DNA]</scope>
    <source>
        <strain evidence="1 2">FY</strain>
    </source>
</reference>
<dbReference type="InterPro" id="IPR014918">
    <property type="entry name" value="Phage_tail_3"/>
</dbReference>
<dbReference type="RefSeq" id="WP_119001406.1">
    <property type="nucleotide sequence ID" value="NZ_QWGP01000041.1"/>
</dbReference>
<evidence type="ECO:0000313" key="1">
    <source>
        <dbReference type="EMBL" id="RHZ90994.1"/>
    </source>
</evidence>
<evidence type="ECO:0000313" key="2">
    <source>
        <dbReference type="Proteomes" id="UP000266305"/>
    </source>
</evidence>
<dbReference type="AlphaFoldDB" id="A0AAX1UF42"/>
<name>A0AAX1UF42_CERSP</name>
<accession>A0AAX1UF42</accession>
<sequence length="156" mass="16257">MNDTVTPGIGTLIYASTALPAAPTDTAYGALTWTAVGEVTEVPEYGGSAEVVNHTPLATGITQKYHGAVNYGSMQIPLAFNSTDAGQAILEAARKNRNRIAFKIAFPKIDPLSTEGAADYFQGKVFGFTKSAPANGVVSGSVTVEIETELTSVEEA</sequence>
<dbReference type="Pfam" id="PF08813">
    <property type="entry name" value="Phage_tail_3"/>
    <property type="match status" value="1"/>
</dbReference>
<dbReference type="Gene3D" id="4.10.410.40">
    <property type="match status" value="1"/>
</dbReference>
<proteinExistence type="predicted"/>
<dbReference type="EMBL" id="QWGP01000041">
    <property type="protein sequence ID" value="RHZ90994.1"/>
    <property type="molecule type" value="Genomic_DNA"/>
</dbReference>
<comment type="caution">
    <text evidence="1">The sequence shown here is derived from an EMBL/GenBank/DDBJ whole genome shotgun (WGS) entry which is preliminary data.</text>
</comment>
<dbReference type="Proteomes" id="UP000266305">
    <property type="component" value="Unassembled WGS sequence"/>
</dbReference>